<evidence type="ECO:0000313" key="2">
    <source>
        <dbReference type="EMBL" id="GEW92050.1"/>
    </source>
</evidence>
<keyword evidence="2" id="KW-0548">Nucleotidyltransferase</keyword>
<dbReference type="InterPro" id="IPR043502">
    <property type="entry name" value="DNA/RNA_pol_sf"/>
</dbReference>
<keyword evidence="2" id="KW-0695">RNA-directed DNA polymerase</keyword>
<organism evidence="2">
    <name type="scientific">Tanacetum cinerariifolium</name>
    <name type="common">Dalmatian daisy</name>
    <name type="synonym">Chrysanthemum cinerariifolium</name>
    <dbReference type="NCBI Taxonomy" id="118510"/>
    <lineage>
        <taxon>Eukaryota</taxon>
        <taxon>Viridiplantae</taxon>
        <taxon>Streptophyta</taxon>
        <taxon>Embryophyta</taxon>
        <taxon>Tracheophyta</taxon>
        <taxon>Spermatophyta</taxon>
        <taxon>Magnoliopsida</taxon>
        <taxon>eudicotyledons</taxon>
        <taxon>Gunneridae</taxon>
        <taxon>Pentapetalae</taxon>
        <taxon>asterids</taxon>
        <taxon>campanulids</taxon>
        <taxon>Asterales</taxon>
        <taxon>Asteraceae</taxon>
        <taxon>Asteroideae</taxon>
        <taxon>Anthemideae</taxon>
        <taxon>Anthemidinae</taxon>
        <taxon>Tanacetum</taxon>
    </lineage>
</organism>
<dbReference type="AlphaFoldDB" id="A0A699GYB8"/>
<accession>A0A699GYB8</accession>
<keyword evidence="2" id="KW-0808">Transferase</keyword>
<proteinExistence type="predicted"/>
<dbReference type="GO" id="GO:0003964">
    <property type="term" value="F:RNA-directed DNA polymerase activity"/>
    <property type="evidence" value="ECO:0007669"/>
    <property type="project" value="UniProtKB-KW"/>
</dbReference>
<feature type="domain" description="Reverse transcriptase" evidence="1">
    <location>
        <begin position="178"/>
        <end position="332"/>
    </location>
</feature>
<comment type="caution">
    <text evidence="2">The sequence shown here is derived from an EMBL/GenBank/DDBJ whole genome shotgun (WGS) entry which is preliminary data.</text>
</comment>
<dbReference type="EMBL" id="BKCJ010080369">
    <property type="protein sequence ID" value="GEW92050.1"/>
    <property type="molecule type" value="Genomic_DNA"/>
</dbReference>
<sequence length="528" mass="60146">MQLWNDLIRLKNNRDGFWFTFGDFNAVRYAYERLDVKLGGRKFTRIGSNGLKLKVVKSAWLSVSCQLGPDICLKEKLKAIKSALKVWRKFVKNDFDAHNKIDISILNRFDMKAKNGLLTNEDQIEKVAALNRVSEVEQKEMTSLRQRSKCKWALEGDENTKFFHNIINGRRRKQNIHGVQSNGSWADHDGPLIINKLISWSKKHKSKLMIYKVDCEKVFDSIHWSFLDNVMIQMGFGFIWRNWIKGCFTSATSSVLTNGSPSKEFSLEKGLRQGDPLSPFLFLVAAEALHFADDVLFVGEWSECNVKSLVRILRCYHLSSGLNDNLSKSCIYGVDVPHDHVNTLAHKVRCKDVIAPKLNGGLGIGGLKAANLALLSRWWWRIRSDKSALWNSVIVSIHGYLGVWVAIDKCRLISMSRPTKWSSLIPPKVLIFVWRAETNRIPTRMELYLKGVTNIVGSGCRRNNHIMPMPLLSHWKVDLVAITVMFCRNLSLPDLWLAGMIGSPKSLDTVSLAFLLNPLSCQNPLWFS</sequence>
<dbReference type="InterPro" id="IPR000477">
    <property type="entry name" value="RT_dom"/>
</dbReference>
<dbReference type="PANTHER" id="PTHR33116">
    <property type="entry name" value="REVERSE TRANSCRIPTASE ZINC-BINDING DOMAIN-CONTAINING PROTEIN-RELATED-RELATED"/>
    <property type="match status" value="1"/>
</dbReference>
<dbReference type="PANTHER" id="PTHR33116:SF78">
    <property type="entry name" value="OS12G0587133 PROTEIN"/>
    <property type="match status" value="1"/>
</dbReference>
<gene>
    <name evidence="2" type="ORF">Tci_264026</name>
</gene>
<dbReference type="SUPFAM" id="SSF56672">
    <property type="entry name" value="DNA/RNA polymerases"/>
    <property type="match status" value="1"/>
</dbReference>
<protein>
    <submittedName>
        <fullName evidence="2">Putative RNA-directed DNA polymerase, eukaryota, reverse transcriptase zinc-binding domain protein</fullName>
    </submittedName>
</protein>
<evidence type="ECO:0000259" key="1">
    <source>
        <dbReference type="Pfam" id="PF00078"/>
    </source>
</evidence>
<name>A0A699GYB8_TANCI</name>
<dbReference type="Pfam" id="PF00078">
    <property type="entry name" value="RVT_1"/>
    <property type="match status" value="1"/>
</dbReference>
<reference evidence="2" key="1">
    <citation type="journal article" date="2019" name="Sci. Rep.">
        <title>Draft genome of Tanacetum cinerariifolium, the natural source of mosquito coil.</title>
        <authorList>
            <person name="Yamashiro T."/>
            <person name="Shiraishi A."/>
            <person name="Satake H."/>
            <person name="Nakayama K."/>
        </authorList>
    </citation>
    <scope>NUCLEOTIDE SEQUENCE</scope>
</reference>